<accession>A0A918J248</accession>
<reference evidence="2" key="2">
    <citation type="submission" date="2020-09" db="EMBL/GenBank/DDBJ databases">
        <authorList>
            <person name="Sun Q."/>
            <person name="Ohkuma M."/>
        </authorList>
    </citation>
    <scope>NUCLEOTIDE SEQUENCE</scope>
    <source>
        <strain evidence="2">JCM 4490</strain>
    </source>
</reference>
<comment type="caution">
    <text evidence="2">The sequence shown here is derived from an EMBL/GenBank/DDBJ whole genome shotgun (WGS) entry which is preliminary data.</text>
</comment>
<feature type="region of interest" description="Disordered" evidence="1">
    <location>
        <begin position="67"/>
        <end position="131"/>
    </location>
</feature>
<evidence type="ECO:0000313" key="2">
    <source>
        <dbReference type="EMBL" id="GGW43959.1"/>
    </source>
</evidence>
<feature type="compositionally biased region" description="Basic and acidic residues" evidence="1">
    <location>
        <begin position="119"/>
        <end position="131"/>
    </location>
</feature>
<sequence>MALIVVAIVVDLGTAGAVASVISGVVALAGLTLSVFTLVRTGNRTDGTVSANGERSVAVGGDAGRVITGDHTTVLPTPAPVPAPASPATPPAAPSPAAPPAPRPDVSASGNRAAAVGGDAKEIITGDGTHL</sequence>
<organism evidence="2 3">
    <name type="scientific">Streptomyces lucensis JCM 4490</name>
    <dbReference type="NCBI Taxonomy" id="1306176"/>
    <lineage>
        <taxon>Bacteria</taxon>
        <taxon>Bacillati</taxon>
        <taxon>Actinomycetota</taxon>
        <taxon>Actinomycetes</taxon>
        <taxon>Kitasatosporales</taxon>
        <taxon>Streptomycetaceae</taxon>
        <taxon>Streptomyces</taxon>
    </lineage>
</organism>
<evidence type="ECO:0000313" key="3">
    <source>
        <dbReference type="Proteomes" id="UP000620224"/>
    </source>
</evidence>
<gene>
    <name evidence="2" type="ORF">GCM10010503_20800</name>
</gene>
<dbReference type="EMBL" id="BMUE01000003">
    <property type="protein sequence ID" value="GGW43959.1"/>
    <property type="molecule type" value="Genomic_DNA"/>
</dbReference>
<proteinExistence type="predicted"/>
<protein>
    <submittedName>
        <fullName evidence="2">Uncharacterized protein</fullName>
    </submittedName>
</protein>
<name>A0A918J248_9ACTN</name>
<feature type="compositionally biased region" description="Pro residues" evidence="1">
    <location>
        <begin position="77"/>
        <end position="103"/>
    </location>
</feature>
<evidence type="ECO:0000256" key="1">
    <source>
        <dbReference type="SAM" id="MobiDB-lite"/>
    </source>
</evidence>
<reference evidence="2" key="1">
    <citation type="journal article" date="2014" name="Int. J. Syst. Evol. Microbiol.">
        <title>Complete genome sequence of Corynebacterium casei LMG S-19264T (=DSM 44701T), isolated from a smear-ripened cheese.</title>
        <authorList>
            <consortium name="US DOE Joint Genome Institute (JGI-PGF)"/>
            <person name="Walter F."/>
            <person name="Albersmeier A."/>
            <person name="Kalinowski J."/>
            <person name="Ruckert C."/>
        </authorList>
    </citation>
    <scope>NUCLEOTIDE SEQUENCE</scope>
    <source>
        <strain evidence="2">JCM 4490</strain>
    </source>
</reference>
<dbReference type="Proteomes" id="UP000620224">
    <property type="component" value="Unassembled WGS sequence"/>
</dbReference>
<keyword evidence="3" id="KW-1185">Reference proteome</keyword>
<dbReference type="AlphaFoldDB" id="A0A918J248"/>